<reference evidence="2 3" key="1">
    <citation type="journal article" date="2016" name="Mol. Biol. Evol.">
        <title>Comparative Genomics of Early-Diverging Mushroom-Forming Fungi Provides Insights into the Origins of Lignocellulose Decay Capabilities.</title>
        <authorList>
            <person name="Nagy L.G."/>
            <person name="Riley R."/>
            <person name="Tritt A."/>
            <person name="Adam C."/>
            <person name="Daum C."/>
            <person name="Floudas D."/>
            <person name="Sun H."/>
            <person name="Yadav J.S."/>
            <person name="Pangilinan J."/>
            <person name="Larsson K.H."/>
            <person name="Matsuura K."/>
            <person name="Barry K."/>
            <person name="Labutti K."/>
            <person name="Kuo R."/>
            <person name="Ohm R.A."/>
            <person name="Bhattacharya S.S."/>
            <person name="Shirouzu T."/>
            <person name="Yoshinaga Y."/>
            <person name="Martin F.M."/>
            <person name="Grigoriev I.V."/>
            <person name="Hibbett D.S."/>
        </authorList>
    </citation>
    <scope>NUCLEOTIDE SEQUENCE [LARGE SCALE GENOMIC DNA]</scope>
    <source>
        <strain evidence="2 3">HHB12029</strain>
    </source>
</reference>
<dbReference type="InParanoid" id="A0A165F4U9"/>
<keyword evidence="3" id="KW-1185">Reference proteome</keyword>
<protein>
    <submittedName>
        <fullName evidence="2">Uncharacterized protein</fullName>
    </submittedName>
</protein>
<organism evidence="2 3">
    <name type="scientific">Exidia glandulosa HHB12029</name>
    <dbReference type="NCBI Taxonomy" id="1314781"/>
    <lineage>
        <taxon>Eukaryota</taxon>
        <taxon>Fungi</taxon>
        <taxon>Dikarya</taxon>
        <taxon>Basidiomycota</taxon>
        <taxon>Agaricomycotina</taxon>
        <taxon>Agaricomycetes</taxon>
        <taxon>Auriculariales</taxon>
        <taxon>Exidiaceae</taxon>
        <taxon>Exidia</taxon>
    </lineage>
</organism>
<feature type="region of interest" description="Disordered" evidence="1">
    <location>
        <begin position="1"/>
        <end position="23"/>
    </location>
</feature>
<accession>A0A165F4U9</accession>
<gene>
    <name evidence="2" type="ORF">EXIGLDRAFT_772754</name>
</gene>
<evidence type="ECO:0000313" key="3">
    <source>
        <dbReference type="Proteomes" id="UP000077266"/>
    </source>
</evidence>
<evidence type="ECO:0000313" key="2">
    <source>
        <dbReference type="EMBL" id="KZV88393.1"/>
    </source>
</evidence>
<sequence length="280" mass="32747">MYFESERNDAAANPNPKRTAARKPSLALDQKYDALKSRHPGKPLTTRGGIAGIQKHFGRYVPSWDYVDVLCSRYWRYKDATFVFYRGAVLSFQHMRIRFREAAAFFDPMIYGHSPAYAERLRKQGFTTVFDRISEVCRQWGNLIRAIQKSDSRSPEDRDSFATHREDVKLLYALDKLWDAERNTDNTVAPTWKRAIVSKQKHDAKFEPFRNWERQGQMCKLYTEHLPRLFENGTPDSRLLAALGFDAEMAREVTACLQLPYACLDLTKEARRNIVRWKYC</sequence>
<dbReference type="Proteomes" id="UP000077266">
    <property type="component" value="Unassembled WGS sequence"/>
</dbReference>
<evidence type="ECO:0000256" key="1">
    <source>
        <dbReference type="SAM" id="MobiDB-lite"/>
    </source>
</evidence>
<name>A0A165F4U9_EXIGL</name>
<dbReference type="AlphaFoldDB" id="A0A165F4U9"/>
<proteinExistence type="predicted"/>
<dbReference type="EMBL" id="KV426101">
    <property type="protein sequence ID" value="KZV88393.1"/>
    <property type="molecule type" value="Genomic_DNA"/>
</dbReference>